<evidence type="ECO:0000256" key="1">
    <source>
        <dbReference type="SAM" id="MobiDB-lite"/>
    </source>
</evidence>
<organism evidence="2 3">
    <name type="scientific">Cuscuta epithymum</name>
    <dbReference type="NCBI Taxonomy" id="186058"/>
    <lineage>
        <taxon>Eukaryota</taxon>
        <taxon>Viridiplantae</taxon>
        <taxon>Streptophyta</taxon>
        <taxon>Embryophyta</taxon>
        <taxon>Tracheophyta</taxon>
        <taxon>Spermatophyta</taxon>
        <taxon>Magnoliopsida</taxon>
        <taxon>eudicotyledons</taxon>
        <taxon>Gunneridae</taxon>
        <taxon>Pentapetalae</taxon>
        <taxon>asterids</taxon>
        <taxon>lamiids</taxon>
        <taxon>Solanales</taxon>
        <taxon>Convolvulaceae</taxon>
        <taxon>Cuscuteae</taxon>
        <taxon>Cuscuta</taxon>
        <taxon>Cuscuta subgen. Cuscuta</taxon>
    </lineage>
</organism>
<proteinExistence type="predicted"/>
<reference evidence="2" key="1">
    <citation type="submission" date="2022-07" db="EMBL/GenBank/DDBJ databases">
        <authorList>
            <person name="Macas J."/>
            <person name="Novak P."/>
            <person name="Neumann P."/>
        </authorList>
    </citation>
    <scope>NUCLEOTIDE SEQUENCE</scope>
</reference>
<keyword evidence="3" id="KW-1185">Reference proteome</keyword>
<gene>
    <name evidence="2" type="ORF">CEPIT_LOCUS28602</name>
</gene>
<evidence type="ECO:0000313" key="2">
    <source>
        <dbReference type="EMBL" id="CAH9127794.1"/>
    </source>
</evidence>
<dbReference type="AlphaFoldDB" id="A0AAV0EWZ1"/>
<name>A0AAV0EWZ1_9ASTE</name>
<sequence length="128" mass="14202">MQRRAGGAPTLARSLMGREMISENGVKGLNDGHKEEDSGNDERDDRPRGAEVSVLQGGPLNVPRIPVILVHLIKQAHQVITGVKFNIAGPQFRGQLFHHAHHTSMITLYDVGIIQILHVLLRLYQAFQ</sequence>
<accession>A0AAV0EWZ1</accession>
<feature type="compositionally biased region" description="Basic and acidic residues" evidence="1">
    <location>
        <begin position="30"/>
        <end position="49"/>
    </location>
</feature>
<evidence type="ECO:0000313" key="3">
    <source>
        <dbReference type="Proteomes" id="UP001152523"/>
    </source>
</evidence>
<protein>
    <submittedName>
        <fullName evidence="2">Uncharacterized protein</fullName>
    </submittedName>
</protein>
<dbReference type="EMBL" id="CAMAPF010000948">
    <property type="protein sequence ID" value="CAH9127794.1"/>
    <property type="molecule type" value="Genomic_DNA"/>
</dbReference>
<comment type="caution">
    <text evidence="2">The sequence shown here is derived from an EMBL/GenBank/DDBJ whole genome shotgun (WGS) entry which is preliminary data.</text>
</comment>
<dbReference type="Proteomes" id="UP001152523">
    <property type="component" value="Unassembled WGS sequence"/>
</dbReference>
<feature type="region of interest" description="Disordered" evidence="1">
    <location>
        <begin position="1"/>
        <end position="56"/>
    </location>
</feature>